<accession>A0A444IV37</accession>
<dbReference type="Gene3D" id="3.30.565.10">
    <property type="entry name" value="Histidine kinase-like ATPase, C-terminal domain"/>
    <property type="match status" value="1"/>
</dbReference>
<dbReference type="PANTHER" id="PTHR43047">
    <property type="entry name" value="TWO-COMPONENT HISTIDINE PROTEIN KINASE"/>
    <property type="match status" value="1"/>
</dbReference>
<dbReference type="PROSITE" id="PS50109">
    <property type="entry name" value="HIS_KIN"/>
    <property type="match status" value="1"/>
</dbReference>
<keyword evidence="5 8" id="KW-0418">Kinase</keyword>
<dbReference type="InterPro" id="IPR005467">
    <property type="entry name" value="His_kinase_dom"/>
</dbReference>
<reference evidence="8 9" key="1">
    <citation type="submission" date="2017-01" db="EMBL/GenBank/DDBJ databases">
        <title>The cable genome- insights into the physiology and evolution of filamentous bacteria capable of sulfide oxidation via long distance electron transfer.</title>
        <authorList>
            <person name="Schreiber L."/>
            <person name="Bjerg J.T."/>
            <person name="Boggild A."/>
            <person name="Van De Vossenberg J."/>
            <person name="Meysman F."/>
            <person name="Nielsen L.P."/>
            <person name="Schramm A."/>
            <person name="Kjeldsen K.U."/>
        </authorList>
    </citation>
    <scope>NUCLEOTIDE SEQUENCE [LARGE SCALE GENOMIC DNA]</scope>
    <source>
        <strain evidence="8">A1</strain>
    </source>
</reference>
<dbReference type="InterPro" id="IPR003661">
    <property type="entry name" value="HisK_dim/P_dom"/>
</dbReference>
<dbReference type="SUPFAM" id="SSF47384">
    <property type="entry name" value="Homodimeric domain of signal transducing histidine kinase"/>
    <property type="match status" value="1"/>
</dbReference>
<evidence type="ECO:0000259" key="7">
    <source>
        <dbReference type="PROSITE" id="PS50109"/>
    </source>
</evidence>
<gene>
    <name evidence="8" type="ORF">VT98_13643</name>
</gene>
<feature type="domain" description="Histidine kinase" evidence="7">
    <location>
        <begin position="47"/>
        <end position="158"/>
    </location>
</feature>
<name>A0A444IV37_9BACT</name>
<dbReference type="SMART" id="SM00388">
    <property type="entry name" value="HisKA"/>
    <property type="match status" value="1"/>
</dbReference>
<dbReference type="CDD" id="cd00082">
    <property type="entry name" value="HisKA"/>
    <property type="match status" value="1"/>
</dbReference>
<evidence type="ECO:0000313" key="8">
    <source>
        <dbReference type="EMBL" id="RWX44723.1"/>
    </source>
</evidence>
<evidence type="ECO:0000256" key="6">
    <source>
        <dbReference type="ARBA" id="ARBA00023012"/>
    </source>
</evidence>
<organism evidence="8 9">
    <name type="scientific">Candidatus Electrothrix communis</name>
    <dbReference type="NCBI Taxonomy" id="1859133"/>
    <lineage>
        <taxon>Bacteria</taxon>
        <taxon>Pseudomonadati</taxon>
        <taxon>Thermodesulfobacteriota</taxon>
        <taxon>Desulfobulbia</taxon>
        <taxon>Desulfobulbales</taxon>
        <taxon>Desulfobulbaceae</taxon>
        <taxon>Candidatus Electrothrix</taxon>
    </lineage>
</organism>
<dbReference type="InterPro" id="IPR036097">
    <property type="entry name" value="HisK_dim/P_sf"/>
</dbReference>
<comment type="catalytic activity">
    <reaction evidence="1">
        <text>ATP + protein L-histidine = ADP + protein N-phospho-L-histidine.</text>
        <dbReference type="EC" id="2.7.13.3"/>
    </reaction>
</comment>
<dbReference type="EMBL" id="MTKP01000364">
    <property type="protein sequence ID" value="RWX44723.1"/>
    <property type="molecule type" value="Genomic_DNA"/>
</dbReference>
<keyword evidence="3" id="KW-0597">Phosphoprotein</keyword>
<proteinExistence type="predicted"/>
<dbReference type="GO" id="GO:0000155">
    <property type="term" value="F:phosphorelay sensor kinase activity"/>
    <property type="evidence" value="ECO:0007669"/>
    <property type="project" value="InterPro"/>
</dbReference>
<evidence type="ECO:0000256" key="5">
    <source>
        <dbReference type="ARBA" id="ARBA00022777"/>
    </source>
</evidence>
<dbReference type="Gene3D" id="1.10.287.130">
    <property type="match status" value="1"/>
</dbReference>
<feature type="non-terminal residue" evidence="8">
    <location>
        <position position="158"/>
    </location>
</feature>
<keyword evidence="6" id="KW-0902">Two-component regulatory system</keyword>
<dbReference type="AlphaFoldDB" id="A0A444IV37"/>
<dbReference type="Proteomes" id="UP000288086">
    <property type="component" value="Unassembled WGS sequence"/>
</dbReference>
<protein>
    <recommendedName>
        <fullName evidence="2">histidine kinase</fullName>
        <ecNumber evidence="2">2.7.13.3</ecNumber>
    </recommendedName>
</protein>
<dbReference type="Pfam" id="PF00512">
    <property type="entry name" value="HisKA"/>
    <property type="match status" value="1"/>
</dbReference>
<keyword evidence="9" id="KW-1185">Reference proteome</keyword>
<dbReference type="InterPro" id="IPR036890">
    <property type="entry name" value="HATPase_C_sf"/>
</dbReference>
<evidence type="ECO:0000256" key="1">
    <source>
        <dbReference type="ARBA" id="ARBA00000085"/>
    </source>
</evidence>
<comment type="caution">
    <text evidence="8">The sequence shown here is derived from an EMBL/GenBank/DDBJ whole genome shotgun (WGS) entry which is preliminary data.</text>
</comment>
<evidence type="ECO:0000256" key="2">
    <source>
        <dbReference type="ARBA" id="ARBA00012438"/>
    </source>
</evidence>
<evidence type="ECO:0000256" key="4">
    <source>
        <dbReference type="ARBA" id="ARBA00022679"/>
    </source>
</evidence>
<dbReference type="FunFam" id="1.10.287.130:FF:000001">
    <property type="entry name" value="Two-component sensor histidine kinase"/>
    <property type="match status" value="1"/>
</dbReference>
<evidence type="ECO:0000313" key="9">
    <source>
        <dbReference type="Proteomes" id="UP000288086"/>
    </source>
</evidence>
<sequence length="158" mass="18169">MHLAETERGVVASISYKIEGWTIGEERREAEKKIEAANQRKRQFVANINHEIRTPMNAIVGYAEMLAELDIGSQQRRYVETIRKNSAHLIAIINDIMELSKLETGNVQLLKSTVNLHVITEQVFDFFADQARGKNIEFTCHVEPDLPKYYIIDANHCR</sequence>
<evidence type="ECO:0000256" key="3">
    <source>
        <dbReference type="ARBA" id="ARBA00022553"/>
    </source>
</evidence>
<keyword evidence="4" id="KW-0808">Transferase</keyword>
<dbReference type="EC" id="2.7.13.3" evidence="2"/>
<dbReference type="PANTHER" id="PTHR43047:SF64">
    <property type="entry name" value="HISTIDINE KINASE CONTAINING CHEY-HOMOLOGOUS RECEIVER DOMAIN AND PAS DOMAIN-RELATED"/>
    <property type="match status" value="1"/>
</dbReference>